<feature type="compositionally biased region" description="Low complexity" evidence="9">
    <location>
        <begin position="431"/>
        <end position="445"/>
    </location>
</feature>
<evidence type="ECO:0000256" key="5">
    <source>
        <dbReference type="ARBA" id="ARBA00022491"/>
    </source>
</evidence>
<feature type="compositionally biased region" description="Polar residues" evidence="9">
    <location>
        <begin position="12"/>
        <end position="21"/>
    </location>
</feature>
<feature type="compositionally biased region" description="Pro residues" evidence="9">
    <location>
        <begin position="408"/>
        <end position="419"/>
    </location>
</feature>
<dbReference type="GO" id="GO:0005634">
    <property type="term" value="C:nucleus"/>
    <property type="evidence" value="ECO:0007669"/>
    <property type="project" value="UniProtKB-SubCell"/>
</dbReference>
<dbReference type="Pfam" id="PF08528">
    <property type="entry name" value="Whi5"/>
    <property type="match status" value="1"/>
</dbReference>
<keyword evidence="5" id="KW-0678">Repressor</keyword>
<protein>
    <submittedName>
        <fullName evidence="10">Uncharacterized protein</fullName>
    </submittedName>
</protein>
<feature type="compositionally biased region" description="Low complexity" evidence="9">
    <location>
        <begin position="159"/>
        <end position="175"/>
    </location>
</feature>
<evidence type="ECO:0000256" key="7">
    <source>
        <dbReference type="ARBA" id="ARBA00023163"/>
    </source>
</evidence>
<feature type="compositionally biased region" description="Basic and acidic residues" evidence="9">
    <location>
        <begin position="117"/>
        <end position="128"/>
    </location>
</feature>
<gene>
    <name evidence="10" type="ORF">BDY21DRAFT_365014</name>
</gene>
<evidence type="ECO:0000256" key="3">
    <source>
        <dbReference type="ARBA" id="ARBA00006922"/>
    </source>
</evidence>
<reference evidence="10" key="1">
    <citation type="journal article" date="2020" name="Stud. Mycol.">
        <title>101 Dothideomycetes genomes: a test case for predicting lifestyles and emergence of pathogens.</title>
        <authorList>
            <person name="Haridas S."/>
            <person name="Albert R."/>
            <person name="Binder M."/>
            <person name="Bloem J."/>
            <person name="Labutti K."/>
            <person name="Salamov A."/>
            <person name="Andreopoulos B."/>
            <person name="Baker S."/>
            <person name="Barry K."/>
            <person name="Bills G."/>
            <person name="Bluhm B."/>
            <person name="Cannon C."/>
            <person name="Castanera R."/>
            <person name="Culley D."/>
            <person name="Daum C."/>
            <person name="Ezra D."/>
            <person name="Gonzalez J."/>
            <person name="Henrissat B."/>
            <person name="Kuo A."/>
            <person name="Liang C."/>
            <person name="Lipzen A."/>
            <person name="Lutzoni F."/>
            <person name="Magnuson J."/>
            <person name="Mondo S."/>
            <person name="Nolan M."/>
            <person name="Ohm R."/>
            <person name="Pangilinan J."/>
            <person name="Park H.-J."/>
            <person name="Ramirez L."/>
            <person name="Alfaro M."/>
            <person name="Sun H."/>
            <person name="Tritt A."/>
            <person name="Yoshinaga Y."/>
            <person name="Zwiers L.-H."/>
            <person name="Turgeon B."/>
            <person name="Goodwin S."/>
            <person name="Spatafora J."/>
            <person name="Crous P."/>
            <person name="Grigoriev I."/>
        </authorList>
    </citation>
    <scope>NUCLEOTIDE SEQUENCE</scope>
    <source>
        <strain evidence="10">ATCC 16933</strain>
    </source>
</reference>
<dbReference type="OrthoDB" id="5345625at2759"/>
<name>A0A6A6NVE2_9PEZI</name>
<dbReference type="Proteomes" id="UP000799766">
    <property type="component" value="Unassembled WGS sequence"/>
</dbReference>
<feature type="region of interest" description="Disordered" evidence="9">
    <location>
        <begin position="1"/>
        <end position="69"/>
    </location>
</feature>
<keyword evidence="7" id="KW-0804">Transcription</keyword>
<dbReference type="EMBL" id="MU001685">
    <property type="protein sequence ID" value="KAF2455755.1"/>
    <property type="molecule type" value="Genomic_DNA"/>
</dbReference>
<proteinExistence type="inferred from homology"/>
<feature type="compositionally biased region" description="Low complexity" evidence="9">
    <location>
        <begin position="332"/>
        <end position="345"/>
    </location>
</feature>
<accession>A0A6A6NVE2</accession>
<feature type="region of interest" description="Disordered" evidence="9">
    <location>
        <begin position="262"/>
        <end position="345"/>
    </location>
</feature>
<feature type="compositionally biased region" description="Low complexity" evidence="9">
    <location>
        <begin position="188"/>
        <end position="205"/>
    </location>
</feature>
<sequence>MQPSRHSPAKGPSSTAPQASPQAHRRPLGEVTPNTRRVSVAPAATGMAAAKGSPVKFAGTPGAPGSTKRVGSAVGAIAKENIDTADIGLPGATATAPAKMGMLSPALSQARGEQAVEDGREKALENSRESNASATDHYHHRHDLLTKLPSDLSTTDANTTPPSSAGSGAAQTATQRSFSSLINYEPESQSQPSSQQQQQQQQQQQGRTASDNAGVRSASPTPTASAGNEGADIKGTVEMLRLRLRVAMYKVQTNQTGVPFGQLEEFTNSGSPGASSSPRTVSPAANNNANGKQLATTSVPQPVDRAHAHARPRPFSVPDPAALSPTKHQPPTATSAAAAASQLTRTTAPAPKPLSLFLAAAPVLKPTPFSSRRVTWAADDEDARAGAGEDPGRRASRSPDAVVAFASSPPPPPPPPPPATMRGDAEDAMRDSAGSAAGGAAPPDADGGDEARGRARCGMGAERGASPLAAREAASLRTPVAGRRGGVGEAEEGEEAEEGGWEGLSSSVVRGKAASGLLELRRRGS</sequence>
<evidence type="ECO:0000256" key="9">
    <source>
        <dbReference type="SAM" id="MobiDB-lite"/>
    </source>
</evidence>
<evidence type="ECO:0000256" key="4">
    <source>
        <dbReference type="ARBA" id="ARBA00022490"/>
    </source>
</evidence>
<feature type="region of interest" description="Disordered" evidence="9">
    <location>
        <begin position="363"/>
        <end position="525"/>
    </location>
</feature>
<evidence type="ECO:0000256" key="1">
    <source>
        <dbReference type="ARBA" id="ARBA00004123"/>
    </source>
</evidence>
<evidence type="ECO:0000313" key="11">
    <source>
        <dbReference type="Proteomes" id="UP000799766"/>
    </source>
</evidence>
<organism evidence="10 11">
    <name type="scientific">Lineolata rhizophorae</name>
    <dbReference type="NCBI Taxonomy" id="578093"/>
    <lineage>
        <taxon>Eukaryota</taxon>
        <taxon>Fungi</taxon>
        <taxon>Dikarya</taxon>
        <taxon>Ascomycota</taxon>
        <taxon>Pezizomycotina</taxon>
        <taxon>Dothideomycetes</taxon>
        <taxon>Dothideomycetes incertae sedis</taxon>
        <taxon>Lineolatales</taxon>
        <taxon>Lineolataceae</taxon>
        <taxon>Lineolata</taxon>
    </lineage>
</organism>
<keyword evidence="8" id="KW-0539">Nucleus</keyword>
<keyword evidence="11" id="KW-1185">Reference proteome</keyword>
<evidence type="ECO:0000256" key="2">
    <source>
        <dbReference type="ARBA" id="ARBA00004496"/>
    </source>
</evidence>
<dbReference type="AlphaFoldDB" id="A0A6A6NVE2"/>
<dbReference type="InterPro" id="IPR013734">
    <property type="entry name" value="TF_Nrm1/Whi5"/>
</dbReference>
<feature type="compositionally biased region" description="Acidic residues" evidence="9">
    <location>
        <begin position="489"/>
        <end position="500"/>
    </location>
</feature>
<evidence type="ECO:0000256" key="6">
    <source>
        <dbReference type="ARBA" id="ARBA00023015"/>
    </source>
</evidence>
<keyword evidence="4" id="KW-0963">Cytoplasm</keyword>
<comment type="similarity">
    <text evidence="3">Belongs to the WHI5/NRM1 family.</text>
</comment>
<feature type="region of interest" description="Disordered" evidence="9">
    <location>
        <begin position="104"/>
        <end position="232"/>
    </location>
</feature>
<dbReference type="GO" id="GO:0005737">
    <property type="term" value="C:cytoplasm"/>
    <property type="evidence" value="ECO:0007669"/>
    <property type="project" value="UniProtKB-SubCell"/>
</dbReference>
<feature type="compositionally biased region" description="Low complexity" evidence="9">
    <location>
        <begin position="41"/>
        <end position="50"/>
    </location>
</feature>
<feature type="compositionally biased region" description="Polar residues" evidence="9">
    <location>
        <begin position="265"/>
        <end position="300"/>
    </location>
</feature>
<comment type="subcellular location">
    <subcellularLocation>
        <location evidence="2">Cytoplasm</location>
    </subcellularLocation>
    <subcellularLocation>
        <location evidence="1">Nucleus</location>
    </subcellularLocation>
</comment>
<keyword evidence="6" id="KW-0805">Transcription regulation</keyword>
<evidence type="ECO:0000256" key="8">
    <source>
        <dbReference type="ARBA" id="ARBA00023242"/>
    </source>
</evidence>
<evidence type="ECO:0000313" key="10">
    <source>
        <dbReference type="EMBL" id="KAF2455755.1"/>
    </source>
</evidence>